<keyword evidence="2" id="KW-1185">Reference proteome</keyword>
<dbReference type="Gene3D" id="2.40.50.140">
    <property type="entry name" value="Nucleic acid-binding proteins"/>
    <property type="match status" value="2"/>
</dbReference>
<dbReference type="PANTHER" id="PTHR47165:SF4">
    <property type="entry name" value="OS03G0429900 PROTEIN"/>
    <property type="match status" value="1"/>
</dbReference>
<name>A0ABM1QHM9_CAMSA</name>
<proteinExistence type="predicted"/>
<dbReference type="InterPro" id="IPR003871">
    <property type="entry name" value="RFA1B/D_OB_1st"/>
</dbReference>
<accession>A0ABM1QHM9</accession>
<dbReference type="CDD" id="cd04481">
    <property type="entry name" value="RPA1_DBD_B_like"/>
    <property type="match status" value="1"/>
</dbReference>
<evidence type="ECO:0000313" key="2">
    <source>
        <dbReference type="Proteomes" id="UP000694864"/>
    </source>
</evidence>
<dbReference type="InterPro" id="IPR012340">
    <property type="entry name" value="NA-bd_OB-fold"/>
</dbReference>
<dbReference type="PANTHER" id="PTHR47165">
    <property type="entry name" value="OS03G0429900 PROTEIN"/>
    <property type="match status" value="1"/>
</dbReference>
<sequence>MKIHGSVKKDLVNRYVNHLTIGSWRFIETFSITHAVGQFRPTTHLYKLNFVNGTYVAVSDPKSDSNFLSLTKFTRVEDPDLNTNMLIDVIGQVVNIGDMETVEVNNKPTHKLVFEMQDERDERLSCTLRGSFADKVFGGCHASNGVIVVCILRFVKVKTYKGSRYLSNSYDASQVHINPAWIEVDNFIKSLPNDGLSLAFRESVPKLEIVVVTSEDTSQYSRKTIAELIDSVEVDRESKSNEHHLRN</sequence>
<gene>
    <name evidence="3" type="primary">LOC104720320</name>
</gene>
<feature type="domain" description="Replication protein A 70 kDa DNA-binding subunit B/D first OB fold" evidence="1">
    <location>
        <begin position="2"/>
        <end position="57"/>
    </location>
</feature>
<dbReference type="RefSeq" id="XP_019086267.1">
    <property type="nucleotide sequence ID" value="XM_019230722.1"/>
</dbReference>
<reference evidence="2" key="1">
    <citation type="journal article" date="2014" name="Nat. Commun.">
        <title>The emerging biofuel crop Camelina sativa retains a highly undifferentiated hexaploid genome structure.</title>
        <authorList>
            <person name="Kagale S."/>
            <person name="Koh C."/>
            <person name="Nixon J."/>
            <person name="Bollina V."/>
            <person name="Clarke W.E."/>
            <person name="Tuteja R."/>
            <person name="Spillane C."/>
            <person name="Robinson S.J."/>
            <person name="Links M.G."/>
            <person name="Clarke C."/>
            <person name="Higgins E.E."/>
            <person name="Huebert T."/>
            <person name="Sharpe A.G."/>
            <person name="Parkin I.A."/>
        </authorList>
    </citation>
    <scope>NUCLEOTIDE SEQUENCE [LARGE SCALE GENOMIC DNA]</scope>
    <source>
        <strain evidence="2">cv. DH55</strain>
    </source>
</reference>
<organism evidence="2 3">
    <name type="scientific">Camelina sativa</name>
    <name type="common">False flax</name>
    <name type="synonym">Myagrum sativum</name>
    <dbReference type="NCBI Taxonomy" id="90675"/>
    <lineage>
        <taxon>Eukaryota</taxon>
        <taxon>Viridiplantae</taxon>
        <taxon>Streptophyta</taxon>
        <taxon>Embryophyta</taxon>
        <taxon>Tracheophyta</taxon>
        <taxon>Spermatophyta</taxon>
        <taxon>Magnoliopsida</taxon>
        <taxon>eudicotyledons</taxon>
        <taxon>Gunneridae</taxon>
        <taxon>Pentapetalae</taxon>
        <taxon>rosids</taxon>
        <taxon>malvids</taxon>
        <taxon>Brassicales</taxon>
        <taxon>Brassicaceae</taxon>
        <taxon>Camelineae</taxon>
        <taxon>Camelina</taxon>
    </lineage>
</organism>
<protein>
    <submittedName>
        <fullName evidence="3">Uncharacterized protein LOC104720320</fullName>
    </submittedName>
</protein>
<dbReference type="Proteomes" id="UP000694864">
    <property type="component" value="Chromosome 10"/>
</dbReference>
<reference evidence="3" key="2">
    <citation type="submission" date="2025-08" db="UniProtKB">
        <authorList>
            <consortium name="RefSeq"/>
        </authorList>
    </citation>
    <scope>IDENTIFICATION</scope>
    <source>
        <tissue evidence="3">Leaf</tissue>
    </source>
</reference>
<dbReference type="CDD" id="cd04480">
    <property type="entry name" value="RPA1_DBD_A_like"/>
    <property type="match status" value="1"/>
</dbReference>
<dbReference type="SUPFAM" id="SSF50249">
    <property type="entry name" value="Nucleic acid-binding proteins"/>
    <property type="match status" value="2"/>
</dbReference>
<evidence type="ECO:0000313" key="3">
    <source>
        <dbReference type="RefSeq" id="XP_019086267.1"/>
    </source>
</evidence>
<dbReference type="Pfam" id="PF02721">
    <property type="entry name" value="DUF223"/>
    <property type="match status" value="1"/>
</dbReference>
<dbReference type="GeneID" id="104720320"/>
<evidence type="ECO:0000259" key="1">
    <source>
        <dbReference type="Pfam" id="PF02721"/>
    </source>
</evidence>